<sequence>MSTDEKNIKKLNKPKIISIIKVDKPIKLMKLNEKSGNNENKNTNVVDNHVPLNDASNIQNIKENFKEVDMPKNSIKSLSDNIIISATSIQQNENKSKTFKSEKYEKTKEANVSKKNCMKSTKEKENKITIDKKKVKSVTIKSPNLDILKHKNRLYSSSTNTKKLNATNKKSISVTTKKNSKPIVGVMPCYKYKKVESKTPVKKTVIRDIIGSKIKPCINPGIEKTADNLKFLEIDENIHVKPLICGKELAKPEYNSIMYTISKLNELKKQKVITDIEHLPASYKNLISGKISTALDFPLDEIIYKNLVDLSIDENQLPSRLTRSKDPEPRQKDVVPILSDFFTPISIDEYCTPVSVKPRSPETIDYWNAFRISDQIYEWKHTLNHI</sequence>
<keyword evidence="2" id="KW-0963">Cytoplasm</keyword>
<reference evidence="6" key="1">
    <citation type="submission" date="2021-01" db="UniProtKB">
        <authorList>
            <consortium name="EnsemblMetazoa"/>
        </authorList>
    </citation>
    <scope>IDENTIFICATION</scope>
    <source>
        <strain evidence="6">DH4</strain>
    </source>
</reference>
<evidence type="ECO:0000256" key="3">
    <source>
        <dbReference type="ARBA" id="ARBA00023212"/>
    </source>
</evidence>
<name>A0A7M7MTV9_APIME</name>
<evidence type="ECO:0000256" key="4">
    <source>
        <dbReference type="ARBA" id="ARBA00029452"/>
    </source>
</evidence>
<proteinExistence type="inferred from homology"/>
<keyword evidence="3" id="KW-0206">Cytoskeleton</keyword>
<accession>A0A8B8HD62</accession>
<comment type="similarity">
    <text evidence="4">Belongs to the PPP1R35 family.</text>
</comment>
<evidence type="ECO:0000256" key="2">
    <source>
        <dbReference type="ARBA" id="ARBA00022490"/>
    </source>
</evidence>
<dbReference type="GO" id="GO:0005814">
    <property type="term" value="C:centriole"/>
    <property type="evidence" value="ECO:0007669"/>
    <property type="project" value="UniProtKB-SubCell"/>
</dbReference>
<accession>A0A7M7MTV9</accession>
<dbReference type="Pfam" id="PF15503">
    <property type="entry name" value="PPP1R35_C"/>
    <property type="match status" value="1"/>
</dbReference>
<dbReference type="EnsemblMetazoa" id="XM_026444969">
    <property type="protein sequence ID" value="XP_026300754"/>
    <property type="gene ID" value="LOC113219222"/>
</dbReference>
<evidence type="ECO:0000313" key="7">
    <source>
        <dbReference type="Proteomes" id="UP000005203"/>
    </source>
</evidence>
<dbReference type="InterPro" id="IPR029135">
    <property type="entry name" value="PPP1R35_C"/>
</dbReference>
<comment type="subcellular location">
    <subcellularLocation>
        <location evidence="1">Cytoplasm</location>
        <location evidence="1">Cytoskeleton</location>
        <location evidence="1">Microtubule organizing center</location>
        <location evidence="1">Centrosome</location>
        <location evidence="1">Centriole</location>
    </subcellularLocation>
</comment>
<gene>
    <name evidence="8" type="primary">LOC113219222</name>
</gene>
<dbReference type="KEGG" id="ame:113219222"/>
<reference evidence="8" key="2">
    <citation type="submission" date="2025-04" db="UniProtKB">
        <authorList>
            <consortium name="RefSeq"/>
        </authorList>
    </citation>
    <scope>IDENTIFICATION</scope>
    <source>
        <strain evidence="8">DH4</strain>
        <tissue evidence="8">Whole body</tissue>
    </source>
</reference>
<organism evidence="6">
    <name type="scientific">Apis mellifera</name>
    <name type="common">Honeybee</name>
    <dbReference type="NCBI Taxonomy" id="7460"/>
    <lineage>
        <taxon>Eukaryota</taxon>
        <taxon>Metazoa</taxon>
        <taxon>Ecdysozoa</taxon>
        <taxon>Arthropoda</taxon>
        <taxon>Hexapoda</taxon>
        <taxon>Insecta</taxon>
        <taxon>Pterygota</taxon>
        <taxon>Neoptera</taxon>
        <taxon>Endopterygota</taxon>
        <taxon>Hymenoptera</taxon>
        <taxon>Apocrita</taxon>
        <taxon>Aculeata</taxon>
        <taxon>Apoidea</taxon>
        <taxon>Anthophila</taxon>
        <taxon>Apidae</taxon>
        <taxon>Apis</taxon>
    </lineage>
</organism>
<dbReference type="GeneID" id="113219222"/>
<evidence type="ECO:0000259" key="5">
    <source>
        <dbReference type="Pfam" id="PF15503"/>
    </source>
</evidence>
<dbReference type="RefSeq" id="XP_026300754.1">
    <property type="nucleotide sequence ID" value="XM_026444969.1"/>
</dbReference>
<dbReference type="Proteomes" id="UP000005203">
    <property type="component" value="Linkage group LG14"/>
</dbReference>
<dbReference type="AlphaFoldDB" id="A0A7M7MTV9"/>
<feature type="domain" description="Protein phosphatase 1 regulatory subunit 35 C-terminal" evidence="5">
    <location>
        <begin position="252"/>
        <end position="347"/>
    </location>
</feature>
<keyword evidence="7" id="KW-1185">Reference proteome</keyword>
<evidence type="ECO:0000313" key="6">
    <source>
        <dbReference type="EnsemblMetazoa" id="XP_026300754"/>
    </source>
</evidence>
<dbReference type="OrthoDB" id="8191506at2759"/>
<protein>
    <submittedName>
        <fullName evidence="8">Uncharacterized protein LOC113219222</fullName>
    </submittedName>
</protein>
<evidence type="ECO:0000313" key="8">
    <source>
        <dbReference type="RefSeq" id="XP_026300754.1"/>
    </source>
</evidence>
<evidence type="ECO:0000256" key="1">
    <source>
        <dbReference type="ARBA" id="ARBA00004114"/>
    </source>
</evidence>